<proteinExistence type="predicted"/>
<organism evidence="1 2">
    <name type="scientific">Trichostrongylus colubriformis</name>
    <name type="common">Black scour worm</name>
    <dbReference type="NCBI Taxonomy" id="6319"/>
    <lineage>
        <taxon>Eukaryota</taxon>
        <taxon>Metazoa</taxon>
        <taxon>Ecdysozoa</taxon>
        <taxon>Nematoda</taxon>
        <taxon>Chromadorea</taxon>
        <taxon>Rhabditida</taxon>
        <taxon>Rhabditina</taxon>
        <taxon>Rhabditomorpha</taxon>
        <taxon>Strongyloidea</taxon>
        <taxon>Trichostrongylidae</taxon>
        <taxon>Trichostrongylus</taxon>
    </lineage>
</organism>
<accession>A0AAN8G6C9</accession>
<dbReference type="AlphaFoldDB" id="A0AAN8G6C9"/>
<dbReference type="Proteomes" id="UP001331761">
    <property type="component" value="Unassembled WGS sequence"/>
</dbReference>
<evidence type="ECO:0000313" key="2">
    <source>
        <dbReference type="Proteomes" id="UP001331761"/>
    </source>
</evidence>
<dbReference type="EMBL" id="WIXE01005871">
    <property type="protein sequence ID" value="KAK5981823.1"/>
    <property type="molecule type" value="Genomic_DNA"/>
</dbReference>
<comment type="caution">
    <text evidence="1">The sequence shown here is derived from an EMBL/GenBank/DDBJ whole genome shotgun (WGS) entry which is preliminary data.</text>
</comment>
<gene>
    <name evidence="1" type="ORF">GCK32_000348</name>
</gene>
<name>A0AAN8G6C9_TRICO</name>
<reference evidence="1 2" key="1">
    <citation type="submission" date="2019-10" db="EMBL/GenBank/DDBJ databases">
        <title>Assembly and Annotation for the nematode Trichostrongylus colubriformis.</title>
        <authorList>
            <person name="Martin J."/>
        </authorList>
    </citation>
    <scope>NUCLEOTIDE SEQUENCE [LARGE SCALE GENOMIC DNA]</scope>
    <source>
        <strain evidence="1">G859</strain>
        <tissue evidence="1">Whole worm</tissue>
    </source>
</reference>
<protein>
    <submittedName>
        <fullName evidence="1">Uncharacterized protein</fullName>
    </submittedName>
</protein>
<sequence>MITPLTVAQSLSRASSTLRSAHETSDYAFSWLLKTVSSNVPSVKAVRIFKQERPWATAKTLVVHGEPERLDRRANCVIRWMEHPERNLNIELDVRDNSYTVQVKAVYYAIISAMFYRASHVFIYSPNDVVVKVGNGVYKAKKEIGMFDAVRRRVSKSGGVGETYVRLCLLNYETLQKVRKQVEGDAVRKDVPVCYTENTFRKRHFNEILRI</sequence>
<keyword evidence="2" id="KW-1185">Reference proteome</keyword>
<evidence type="ECO:0000313" key="1">
    <source>
        <dbReference type="EMBL" id="KAK5981823.1"/>
    </source>
</evidence>